<evidence type="ECO:0000313" key="2">
    <source>
        <dbReference type="Proteomes" id="UP000229433"/>
    </source>
</evidence>
<sequence length="108" mass="12512">MIIYNVTVNVDDSVHSDWLYWIRNEHIPEMLATGKFIKALMTKVLVEEEMGGQSYSIQYTAKSKDALARFYKEDANRLDGEAGKYGDKVLFFKTELEIVTEQTEFNPH</sequence>
<name>A0A2G1VW10_9FLAO</name>
<reference evidence="1 2" key="1">
    <citation type="submission" date="2017-08" db="EMBL/GenBank/DDBJ databases">
        <title>The whole genome shortgun sequences of strain Leeuwenhoekiella nanhaiensis G18 from the South China Sea.</title>
        <authorList>
            <person name="Liu Q."/>
        </authorList>
    </citation>
    <scope>NUCLEOTIDE SEQUENCE [LARGE SCALE GENOMIC DNA]</scope>
    <source>
        <strain evidence="1 2">G18</strain>
    </source>
</reference>
<dbReference type="Proteomes" id="UP000229433">
    <property type="component" value="Unassembled WGS sequence"/>
</dbReference>
<dbReference type="InterPro" id="IPR025563">
    <property type="entry name" value="DUF4286"/>
</dbReference>
<dbReference type="Pfam" id="PF14114">
    <property type="entry name" value="DUF4286"/>
    <property type="match status" value="1"/>
</dbReference>
<dbReference type="AlphaFoldDB" id="A0A2G1VW10"/>
<keyword evidence="2" id="KW-1185">Reference proteome</keyword>
<evidence type="ECO:0008006" key="3">
    <source>
        <dbReference type="Google" id="ProtNLM"/>
    </source>
</evidence>
<evidence type="ECO:0000313" key="1">
    <source>
        <dbReference type="EMBL" id="PHQ30962.1"/>
    </source>
</evidence>
<accession>A0A2G1VW10</accession>
<gene>
    <name evidence="1" type="ORF">CJ305_01665</name>
</gene>
<dbReference type="OrthoDB" id="1121837at2"/>
<organism evidence="1 2">
    <name type="scientific">Leeuwenhoekiella nanhaiensis</name>
    <dbReference type="NCBI Taxonomy" id="1655491"/>
    <lineage>
        <taxon>Bacteria</taxon>
        <taxon>Pseudomonadati</taxon>
        <taxon>Bacteroidota</taxon>
        <taxon>Flavobacteriia</taxon>
        <taxon>Flavobacteriales</taxon>
        <taxon>Flavobacteriaceae</taxon>
        <taxon>Leeuwenhoekiella</taxon>
    </lineage>
</organism>
<comment type="caution">
    <text evidence="1">The sequence shown here is derived from an EMBL/GenBank/DDBJ whole genome shotgun (WGS) entry which is preliminary data.</text>
</comment>
<dbReference type="RefSeq" id="WP_099644501.1">
    <property type="nucleotide sequence ID" value="NZ_KZ319287.1"/>
</dbReference>
<proteinExistence type="predicted"/>
<protein>
    <recommendedName>
        <fullName evidence="3">DUF4286 domain-containing protein</fullName>
    </recommendedName>
</protein>
<dbReference type="EMBL" id="NQXA01000001">
    <property type="protein sequence ID" value="PHQ30962.1"/>
    <property type="molecule type" value="Genomic_DNA"/>
</dbReference>